<keyword evidence="2" id="KW-1185">Reference proteome</keyword>
<dbReference type="Proteomes" id="UP001163603">
    <property type="component" value="Chromosome 10"/>
</dbReference>
<reference evidence="2" key="1">
    <citation type="journal article" date="2023" name="G3 (Bethesda)">
        <title>Genome assembly and association tests identify interacting loci associated with vigor, precocity, and sex in interspecific pistachio rootstocks.</title>
        <authorList>
            <person name="Palmer W."/>
            <person name="Jacygrad E."/>
            <person name="Sagayaradj S."/>
            <person name="Cavanaugh K."/>
            <person name="Han R."/>
            <person name="Bertier L."/>
            <person name="Beede B."/>
            <person name="Kafkas S."/>
            <person name="Golino D."/>
            <person name="Preece J."/>
            <person name="Michelmore R."/>
        </authorList>
    </citation>
    <scope>NUCLEOTIDE SEQUENCE [LARGE SCALE GENOMIC DNA]</scope>
</reference>
<evidence type="ECO:0000313" key="2">
    <source>
        <dbReference type="Proteomes" id="UP001163603"/>
    </source>
</evidence>
<dbReference type="EMBL" id="CM047745">
    <property type="protein sequence ID" value="KAJ0026069.1"/>
    <property type="molecule type" value="Genomic_DNA"/>
</dbReference>
<evidence type="ECO:0000313" key="1">
    <source>
        <dbReference type="EMBL" id="KAJ0026069.1"/>
    </source>
</evidence>
<organism evidence="1 2">
    <name type="scientific">Pistacia integerrima</name>
    <dbReference type="NCBI Taxonomy" id="434235"/>
    <lineage>
        <taxon>Eukaryota</taxon>
        <taxon>Viridiplantae</taxon>
        <taxon>Streptophyta</taxon>
        <taxon>Embryophyta</taxon>
        <taxon>Tracheophyta</taxon>
        <taxon>Spermatophyta</taxon>
        <taxon>Magnoliopsida</taxon>
        <taxon>eudicotyledons</taxon>
        <taxon>Gunneridae</taxon>
        <taxon>Pentapetalae</taxon>
        <taxon>rosids</taxon>
        <taxon>malvids</taxon>
        <taxon>Sapindales</taxon>
        <taxon>Anacardiaceae</taxon>
        <taxon>Pistacia</taxon>
    </lineage>
</organism>
<comment type="caution">
    <text evidence="1">The sequence shown here is derived from an EMBL/GenBank/DDBJ whole genome shotgun (WGS) entry which is preliminary data.</text>
</comment>
<sequence length="997" mass="110708">MPNRDIVTWNALICGYSKNGYDFDALQLFVQMFREGCIPDETTLVSVVPSCGPRELVFQGKSIHGYGIKTGLDLDVKVKNALASMYAKCSDLEAAELLFQNMVEDCVVSWNTIIGAYGQNGFFDQAMIALTKMREKNVKVNSVTVLSILSANADPESTHCYVIKTGIINDASVTTSLVCVYAKNRDTESAELLYKSLPEENLVSLTAIISSYAEKGSMSLAVERFTQMQQLDMKVDAVAMVSILHGITNRHHIDIGLCFHAYGLKSGLCNDCLVANGLISMYSKFIDIDAIFYLFSEMNNKPLISWNSVISGCVQAGRAIDAMEFYCQMQMSGLRPDTITVASLLSGCSQLGYMQFGRRLHCYVLRNNLEIEDYVVTALIDMYTKCGSIKHAEMVFKSIQNPSNAKSARKSRMGGSHSREDLELSDSDEYESEQEQEEEEKYADCKEETPDRSSSSSKRRPKTPSSIDEVEAKLKALKLKYPSAAQNPNAVKLYLHVGGNTPKAKWVTSEKLTYYVFIKTSRINSHDEEEDDDESENENGESWWALKVGSKIRVKVSLEMQLKTFKDQRRVDFVAQGVRAMKFFSDEDYKDFIGWAKPEAADDSMWEDADDSFLKSPRSATPIRANQDLTEEFEEAANGGIQSLALGALDNSFLVGDSGIQVVKNFSDGIHGKGVFVNFNGGNYRSGSNLVHSTPKKALLMKAETNMLLMSPMSEAKPHHMTGLHQLDIETGKIVTQWKFEKDGTDITMRDIANDSKGAQLDPSGSTFLGLDDNRLCRWDMRDRNGIVQDLVNSSAPVLNWTQGHQFSRGTNFQCFASTGDGSIVVGSLDGKIRLYSSSSMRQAKTAFPGLGSPITHVDVTFDGKWILGTTDTYLVLICTLFTDKNGMTKTGFSGRMGNRIAAPRLLKLTPLDSHLAGVNNKFRNAQFSWVKNGSHDCYRNQEGLKSCYCYKIVLKDDSIVDSRFMHDKFAASDLPEAPLVIATPMKVSSFSISSRQ</sequence>
<gene>
    <name evidence="1" type="ORF">Pint_08781</name>
</gene>
<proteinExistence type="predicted"/>
<name>A0ACC0XXX9_9ROSI</name>
<protein>
    <submittedName>
        <fullName evidence="1">Uncharacterized protein</fullName>
    </submittedName>
</protein>
<accession>A0ACC0XXX9</accession>